<gene>
    <name evidence="2" type="ORF">GCM10012282_10580</name>
</gene>
<name>A0A917KL10_9ACTN</name>
<comment type="caution">
    <text evidence="2">The sequence shown here is derived from an EMBL/GenBank/DDBJ whole genome shotgun (WGS) entry which is preliminary data.</text>
</comment>
<dbReference type="EMBL" id="BMMU01000002">
    <property type="protein sequence ID" value="GGJ16352.1"/>
    <property type="molecule type" value="Genomic_DNA"/>
</dbReference>
<reference evidence="2" key="2">
    <citation type="submission" date="2020-09" db="EMBL/GenBank/DDBJ databases">
        <authorList>
            <person name="Sun Q."/>
            <person name="Zhou Y."/>
        </authorList>
    </citation>
    <scope>NUCLEOTIDE SEQUENCE</scope>
    <source>
        <strain evidence="2">CGMCC 4.7272</strain>
    </source>
</reference>
<proteinExistence type="predicted"/>
<evidence type="ECO:0000313" key="2">
    <source>
        <dbReference type="EMBL" id="GGJ16352.1"/>
    </source>
</evidence>
<keyword evidence="3" id="KW-1185">Reference proteome</keyword>
<protein>
    <submittedName>
        <fullName evidence="2">Uncharacterized protein</fullName>
    </submittedName>
</protein>
<evidence type="ECO:0000256" key="1">
    <source>
        <dbReference type="SAM" id="MobiDB-lite"/>
    </source>
</evidence>
<evidence type="ECO:0000313" key="3">
    <source>
        <dbReference type="Proteomes" id="UP000625682"/>
    </source>
</evidence>
<accession>A0A917KL10</accession>
<sequence length="111" mass="10653">MVGVQGLGESGFQGLADRVGTAEGGGTRGERAVVAQGLVCRVEDGGVAGEGQVVLAAEVGAVGDHAGVGHGGGPGGEGGVVPAEVGPQVGLFTVPLPGQSSRIDRLKEGGR</sequence>
<feature type="compositionally biased region" description="Gly residues" evidence="1">
    <location>
        <begin position="1"/>
        <end position="11"/>
    </location>
</feature>
<dbReference type="RefSeq" id="WP_229695057.1">
    <property type="nucleotide sequence ID" value="NZ_BAABER010000021.1"/>
</dbReference>
<organism evidence="2 3">
    <name type="scientific">Streptomyces lacrimifluminis</name>
    <dbReference type="NCBI Taxonomy" id="1500077"/>
    <lineage>
        <taxon>Bacteria</taxon>
        <taxon>Bacillati</taxon>
        <taxon>Actinomycetota</taxon>
        <taxon>Actinomycetes</taxon>
        <taxon>Kitasatosporales</taxon>
        <taxon>Streptomycetaceae</taxon>
        <taxon>Streptomyces</taxon>
    </lineage>
</organism>
<dbReference type="AlphaFoldDB" id="A0A917KL10"/>
<reference evidence="2" key="1">
    <citation type="journal article" date="2014" name="Int. J. Syst. Evol. Microbiol.">
        <title>Complete genome sequence of Corynebacterium casei LMG S-19264T (=DSM 44701T), isolated from a smear-ripened cheese.</title>
        <authorList>
            <consortium name="US DOE Joint Genome Institute (JGI-PGF)"/>
            <person name="Walter F."/>
            <person name="Albersmeier A."/>
            <person name="Kalinowski J."/>
            <person name="Ruckert C."/>
        </authorList>
    </citation>
    <scope>NUCLEOTIDE SEQUENCE</scope>
    <source>
        <strain evidence="2">CGMCC 4.7272</strain>
    </source>
</reference>
<feature type="region of interest" description="Disordered" evidence="1">
    <location>
        <begin position="1"/>
        <end position="27"/>
    </location>
</feature>
<dbReference type="Proteomes" id="UP000625682">
    <property type="component" value="Unassembled WGS sequence"/>
</dbReference>